<evidence type="ECO:0000256" key="2">
    <source>
        <dbReference type="SAM" id="Phobius"/>
    </source>
</evidence>
<keyword evidence="2" id="KW-0812">Transmembrane</keyword>
<comment type="similarity">
    <text evidence="1">Belongs to the peptidase A24 family.</text>
</comment>
<reference evidence="4 5" key="1">
    <citation type="submission" date="2021-08" db="EMBL/GenBank/DDBJ databases">
        <title>Massilia sp. R798.</title>
        <authorList>
            <person name="Baek J.H."/>
            <person name="Jung H.S."/>
            <person name="Kim K.R."/>
            <person name="Jeon C.O."/>
        </authorList>
    </citation>
    <scope>NUCLEOTIDE SEQUENCE [LARGE SCALE GENOMIC DNA]</scope>
    <source>
        <strain evidence="4 5">R798</strain>
    </source>
</reference>
<evidence type="ECO:0000256" key="1">
    <source>
        <dbReference type="ARBA" id="ARBA00005801"/>
    </source>
</evidence>
<dbReference type="PANTHER" id="PTHR30487:SF0">
    <property type="entry name" value="PREPILIN LEADER PEPTIDASE_N-METHYLTRANSFERASE-RELATED"/>
    <property type="match status" value="1"/>
</dbReference>
<evidence type="ECO:0000313" key="5">
    <source>
        <dbReference type="Proteomes" id="UP000809349"/>
    </source>
</evidence>
<feature type="transmembrane region" description="Helical" evidence="2">
    <location>
        <begin position="12"/>
        <end position="37"/>
    </location>
</feature>
<accession>A0ABS7SRI2</accession>
<dbReference type="InterPro" id="IPR000045">
    <property type="entry name" value="Prepilin_IV_endopep_pep"/>
</dbReference>
<dbReference type="Proteomes" id="UP000809349">
    <property type="component" value="Unassembled WGS sequence"/>
</dbReference>
<feature type="transmembrane region" description="Helical" evidence="2">
    <location>
        <begin position="170"/>
        <end position="187"/>
    </location>
</feature>
<feature type="domain" description="Prepilin type IV endopeptidase peptidase" evidence="3">
    <location>
        <begin position="26"/>
        <end position="128"/>
    </location>
</feature>
<keyword evidence="2" id="KW-0472">Membrane</keyword>
<evidence type="ECO:0000313" key="4">
    <source>
        <dbReference type="EMBL" id="MBZ2208546.1"/>
    </source>
</evidence>
<evidence type="ECO:0000259" key="3">
    <source>
        <dbReference type="Pfam" id="PF01478"/>
    </source>
</evidence>
<keyword evidence="2" id="KW-1133">Transmembrane helix</keyword>
<dbReference type="RefSeq" id="WP_223469023.1">
    <property type="nucleotide sequence ID" value="NZ_JAFBIL020000005.1"/>
</dbReference>
<keyword evidence="5" id="KW-1185">Reference proteome</keyword>
<gene>
    <name evidence="4" type="ORF">I4X03_014875</name>
</gene>
<protein>
    <submittedName>
        <fullName evidence="4">A24 family peptidase</fullName>
    </submittedName>
</protein>
<feature type="transmembrane region" description="Helical" evidence="2">
    <location>
        <begin position="101"/>
        <end position="130"/>
    </location>
</feature>
<dbReference type="PANTHER" id="PTHR30487">
    <property type="entry name" value="TYPE 4 PREPILIN-LIKE PROTEINS LEADER PEPTIDE-PROCESSING ENZYME"/>
    <property type="match status" value="1"/>
</dbReference>
<dbReference type="Pfam" id="PF01478">
    <property type="entry name" value="Peptidase_A24"/>
    <property type="match status" value="1"/>
</dbReference>
<organism evidence="4 5">
    <name type="scientific">Massilia soli</name>
    <dbReference type="NCBI Taxonomy" id="2792854"/>
    <lineage>
        <taxon>Bacteria</taxon>
        <taxon>Pseudomonadati</taxon>
        <taxon>Pseudomonadota</taxon>
        <taxon>Betaproteobacteria</taxon>
        <taxon>Burkholderiales</taxon>
        <taxon>Oxalobacteraceae</taxon>
        <taxon>Telluria group</taxon>
        <taxon>Massilia</taxon>
    </lineage>
</organism>
<comment type="caution">
    <text evidence="4">The sequence shown here is derived from an EMBL/GenBank/DDBJ whole genome shotgun (WGS) entry which is preliminary data.</text>
</comment>
<proteinExistence type="inferred from homology"/>
<dbReference type="InterPro" id="IPR050882">
    <property type="entry name" value="Prepilin_peptidase/N-MTase"/>
</dbReference>
<sequence>MTTSLPPANYSLTLFGAYTLELHLVVLLAMVTAAMVIDIREHRIPNWLVAGGMLFAFSHHALAPGGQGWGYTLGGLAVGMCALMPLYALRTMGAGDVKLMGMAGAFLGASATISAVLATFIAGGVLALLASAQKRMLPQLAANLRSMLVQRDLHLFAPTIAGATGSVGKMPYAMAIAAGTAIEVFWMRT</sequence>
<feature type="transmembrane region" description="Helical" evidence="2">
    <location>
        <begin position="68"/>
        <end position="89"/>
    </location>
</feature>
<dbReference type="EMBL" id="JAFBIL020000005">
    <property type="protein sequence ID" value="MBZ2208546.1"/>
    <property type="molecule type" value="Genomic_DNA"/>
</dbReference>
<dbReference type="Gene3D" id="1.20.120.1220">
    <property type="match status" value="1"/>
</dbReference>
<feature type="transmembrane region" description="Helical" evidence="2">
    <location>
        <begin position="44"/>
        <end position="62"/>
    </location>
</feature>
<name>A0ABS7SRI2_9BURK</name>